<dbReference type="InterPro" id="IPR032872">
    <property type="entry name" value="WAK_assoc_C"/>
</dbReference>
<feature type="domain" description="Wall-associated receptor kinase C-terminal" evidence="9">
    <location>
        <begin position="256"/>
        <end position="341"/>
    </location>
</feature>
<dbReference type="GO" id="GO:0016020">
    <property type="term" value="C:membrane"/>
    <property type="evidence" value="ECO:0007669"/>
    <property type="project" value="UniProtKB-SubCell"/>
</dbReference>
<dbReference type="PANTHER" id="PTHR33138:SF54">
    <property type="entry name" value="OS01G0690900 PROTEIN"/>
    <property type="match status" value="1"/>
</dbReference>
<keyword evidence="7" id="KW-0472">Membrane</keyword>
<evidence type="ECO:0000256" key="7">
    <source>
        <dbReference type="SAM" id="Phobius"/>
    </source>
</evidence>
<comment type="catalytic activity">
    <reaction evidence="6">
        <text>L-seryl-[protein] + ATP = O-phospho-L-seryl-[protein] + ADP + H(+)</text>
        <dbReference type="Rhea" id="RHEA:17989"/>
        <dbReference type="Rhea" id="RHEA-COMP:9863"/>
        <dbReference type="Rhea" id="RHEA-COMP:11604"/>
        <dbReference type="ChEBI" id="CHEBI:15378"/>
        <dbReference type="ChEBI" id="CHEBI:29999"/>
        <dbReference type="ChEBI" id="CHEBI:30616"/>
        <dbReference type="ChEBI" id="CHEBI:83421"/>
        <dbReference type="ChEBI" id="CHEBI:456216"/>
        <dbReference type="EC" id="2.7.11.1"/>
    </reaction>
</comment>
<comment type="subcellular location">
    <subcellularLocation>
        <location evidence="1">Membrane</location>
        <topology evidence="1">Single-pass membrane protein</topology>
    </subcellularLocation>
</comment>
<reference evidence="10" key="1">
    <citation type="journal article" date="2013" name="J. Plant Res.">
        <title>Effect of fungi and light on seed germination of three Opuntia species from semiarid lands of central Mexico.</title>
        <authorList>
            <person name="Delgado-Sanchez P."/>
            <person name="Jimenez-Bremont J.F."/>
            <person name="Guerrero-Gonzalez Mde L."/>
            <person name="Flores J."/>
        </authorList>
    </citation>
    <scope>NUCLEOTIDE SEQUENCE</scope>
    <source>
        <tissue evidence="10">Cladode</tissue>
    </source>
</reference>
<dbReference type="GO" id="GO:0004674">
    <property type="term" value="F:protein serine/threonine kinase activity"/>
    <property type="evidence" value="ECO:0007669"/>
    <property type="project" value="UniProtKB-EC"/>
</dbReference>
<feature type="domain" description="Wall-associated receptor kinase galacturonan-binding" evidence="8">
    <location>
        <begin position="119"/>
        <end position="195"/>
    </location>
</feature>
<evidence type="ECO:0000256" key="6">
    <source>
        <dbReference type="ARBA" id="ARBA00048679"/>
    </source>
</evidence>
<evidence type="ECO:0000259" key="8">
    <source>
        <dbReference type="Pfam" id="PF13947"/>
    </source>
</evidence>
<evidence type="ECO:0000313" key="10">
    <source>
        <dbReference type="EMBL" id="MBA4672853.1"/>
    </source>
</evidence>
<protein>
    <recommendedName>
        <fullName evidence="2">non-specific serine/threonine protein kinase</fullName>
        <ecNumber evidence="2">2.7.11.1</ecNumber>
    </recommendedName>
</protein>
<evidence type="ECO:0000256" key="4">
    <source>
        <dbReference type="ARBA" id="ARBA00023180"/>
    </source>
</evidence>
<dbReference type="InterPro" id="IPR025287">
    <property type="entry name" value="WAK_GUB"/>
</dbReference>
<name>A0A7C9ARQ7_OPUST</name>
<dbReference type="PANTHER" id="PTHR33138">
    <property type="entry name" value="OS01G0690200 PROTEIN"/>
    <property type="match status" value="1"/>
</dbReference>
<feature type="transmembrane region" description="Helical" evidence="7">
    <location>
        <begin position="83"/>
        <end position="106"/>
    </location>
</feature>
<keyword evidence="7" id="KW-1133">Transmembrane helix</keyword>
<dbReference type="Pfam" id="PF13947">
    <property type="entry name" value="GUB_WAK_bind"/>
    <property type="match status" value="1"/>
</dbReference>
<dbReference type="AlphaFoldDB" id="A0A7C9ARQ7"/>
<evidence type="ECO:0000259" key="9">
    <source>
        <dbReference type="Pfam" id="PF14380"/>
    </source>
</evidence>
<dbReference type="EC" id="2.7.11.1" evidence="2"/>
<proteinExistence type="predicted"/>
<evidence type="ECO:0000256" key="1">
    <source>
        <dbReference type="ARBA" id="ARBA00004167"/>
    </source>
</evidence>
<evidence type="ECO:0000256" key="5">
    <source>
        <dbReference type="ARBA" id="ARBA00047899"/>
    </source>
</evidence>
<accession>A0A7C9ARQ7</accession>
<dbReference type="EMBL" id="GISG01256800">
    <property type="protein sequence ID" value="MBA4672853.1"/>
    <property type="molecule type" value="Transcribed_RNA"/>
</dbReference>
<keyword evidence="3" id="KW-0732">Signal</keyword>
<keyword evidence="4" id="KW-0325">Glycoprotein</keyword>
<dbReference type="Pfam" id="PF14380">
    <property type="entry name" value="WAK_assoc"/>
    <property type="match status" value="1"/>
</dbReference>
<evidence type="ECO:0000256" key="2">
    <source>
        <dbReference type="ARBA" id="ARBA00012513"/>
    </source>
</evidence>
<dbReference type="GO" id="GO:0030247">
    <property type="term" value="F:polysaccharide binding"/>
    <property type="evidence" value="ECO:0007669"/>
    <property type="project" value="InterPro"/>
</dbReference>
<sequence>MKKNKLCFCVHFSLSPFHQVFPWPSSSCGDQSTLRQAPTQPDLEPLVYTFSILNWVYTKISINTIDFQFLKPLKMSYSQMSSALFSPLQLHFSTIIIAVFVIFLSFPTSIGINDWYKECSSLKSCGNISNIGYPFWGYPFRPRHCGHPSFELKCPYDSDGHPTLHIHGYDDPSYSYSPFYQVLGINNSSMTIMLQDFCDDPAQCLIPFSNLNAVAEELIEYSTRVEKIGLSYGCDPDGVGALATLKSFTCPHGDDNSEQASYYYWENEETKVHLKGLCKESIEVPIIGKDNLARGNITLDGVLQNGFEVNYTKMYLRDCLPCEKSGGHCGCSEDWAFICINESWDFDSDSRKSGFSKLGVILIGSGIADLSA</sequence>
<keyword evidence="7" id="KW-0812">Transmembrane</keyword>
<comment type="catalytic activity">
    <reaction evidence="5">
        <text>L-threonyl-[protein] + ATP = O-phospho-L-threonyl-[protein] + ADP + H(+)</text>
        <dbReference type="Rhea" id="RHEA:46608"/>
        <dbReference type="Rhea" id="RHEA-COMP:11060"/>
        <dbReference type="Rhea" id="RHEA-COMP:11605"/>
        <dbReference type="ChEBI" id="CHEBI:15378"/>
        <dbReference type="ChEBI" id="CHEBI:30013"/>
        <dbReference type="ChEBI" id="CHEBI:30616"/>
        <dbReference type="ChEBI" id="CHEBI:61977"/>
        <dbReference type="ChEBI" id="CHEBI:456216"/>
        <dbReference type="EC" id="2.7.11.1"/>
    </reaction>
</comment>
<reference evidence="10" key="2">
    <citation type="submission" date="2020-07" db="EMBL/GenBank/DDBJ databases">
        <authorList>
            <person name="Vera ALvarez R."/>
            <person name="Arias-Moreno D.M."/>
            <person name="Jimenez-Jacinto V."/>
            <person name="Jimenez-Bremont J.F."/>
            <person name="Swaminathan K."/>
            <person name="Moose S.P."/>
            <person name="Guerrero-Gonzalez M.L."/>
            <person name="Marino-Ramirez L."/>
            <person name="Landsman D."/>
            <person name="Rodriguez-Kessler M."/>
            <person name="Delgado-Sanchez P."/>
        </authorList>
    </citation>
    <scope>NUCLEOTIDE SEQUENCE</scope>
    <source>
        <tissue evidence="10">Cladode</tissue>
    </source>
</reference>
<organism evidence="10">
    <name type="scientific">Opuntia streptacantha</name>
    <name type="common">Prickly pear cactus</name>
    <name type="synonym">Opuntia cardona</name>
    <dbReference type="NCBI Taxonomy" id="393608"/>
    <lineage>
        <taxon>Eukaryota</taxon>
        <taxon>Viridiplantae</taxon>
        <taxon>Streptophyta</taxon>
        <taxon>Embryophyta</taxon>
        <taxon>Tracheophyta</taxon>
        <taxon>Spermatophyta</taxon>
        <taxon>Magnoliopsida</taxon>
        <taxon>eudicotyledons</taxon>
        <taxon>Gunneridae</taxon>
        <taxon>Pentapetalae</taxon>
        <taxon>Caryophyllales</taxon>
        <taxon>Cactineae</taxon>
        <taxon>Cactaceae</taxon>
        <taxon>Opuntioideae</taxon>
        <taxon>Opuntia</taxon>
    </lineage>
</organism>
<evidence type="ECO:0000256" key="3">
    <source>
        <dbReference type="ARBA" id="ARBA00022729"/>
    </source>
</evidence>